<dbReference type="GO" id="GO:0005737">
    <property type="term" value="C:cytoplasm"/>
    <property type="evidence" value="ECO:0007669"/>
    <property type="project" value="UniProtKB-SubCell"/>
</dbReference>
<keyword evidence="11" id="KW-1185">Reference proteome</keyword>
<dbReference type="AlphaFoldDB" id="A0A9E8MKN8"/>
<evidence type="ECO:0000256" key="8">
    <source>
        <dbReference type="ARBA" id="ARBA00031737"/>
    </source>
</evidence>
<evidence type="ECO:0000256" key="2">
    <source>
        <dbReference type="ARBA" id="ARBA00009008"/>
    </source>
</evidence>
<dbReference type="KEGG" id="mdb:OVN18_12585"/>
<name>A0A9E8MKN8_9MICO</name>
<feature type="compositionally biased region" description="Low complexity" evidence="9">
    <location>
        <begin position="69"/>
        <end position="87"/>
    </location>
</feature>
<keyword evidence="4" id="KW-0963">Cytoplasm</keyword>
<evidence type="ECO:0000256" key="4">
    <source>
        <dbReference type="ARBA" id="ARBA00022490"/>
    </source>
</evidence>
<keyword evidence="6" id="KW-0175">Coiled coil</keyword>
<dbReference type="Gene3D" id="6.10.250.660">
    <property type="match status" value="1"/>
</dbReference>
<evidence type="ECO:0000256" key="1">
    <source>
        <dbReference type="ARBA" id="ARBA00004496"/>
    </source>
</evidence>
<dbReference type="NCBIfam" id="TIGR03544">
    <property type="entry name" value="DivI1A_domain"/>
    <property type="match status" value="1"/>
</dbReference>
<dbReference type="PANTHER" id="PTHR35794">
    <property type="entry name" value="CELL DIVISION PROTEIN DIVIVA"/>
    <property type="match status" value="1"/>
</dbReference>
<organism evidence="10 11">
    <name type="scientific">Microcella daejeonensis</name>
    <dbReference type="NCBI Taxonomy" id="2994971"/>
    <lineage>
        <taxon>Bacteria</taxon>
        <taxon>Bacillati</taxon>
        <taxon>Actinomycetota</taxon>
        <taxon>Actinomycetes</taxon>
        <taxon>Micrococcales</taxon>
        <taxon>Microbacteriaceae</taxon>
        <taxon>Microcella</taxon>
    </lineage>
</organism>
<dbReference type="InterPro" id="IPR019933">
    <property type="entry name" value="DivIVA_domain"/>
</dbReference>
<dbReference type="RefSeq" id="WP_267737377.1">
    <property type="nucleotide sequence ID" value="NZ_CP113089.1"/>
</dbReference>
<feature type="compositionally biased region" description="Low complexity" evidence="9">
    <location>
        <begin position="224"/>
        <end position="249"/>
    </location>
</feature>
<evidence type="ECO:0000313" key="10">
    <source>
        <dbReference type="EMBL" id="WAB81355.1"/>
    </source>
</evidence>
<comment type="subcellular location">
    <subcellularLocation>
        <location evidence="1">Cytoplasm</location>
    </subcellularLocation>
</comment>
<feature type="compositionally biased region" description="Low complexity" evidence="9">
    <location>
        <begin position="99"/>
        <end position="117"/>
    </location>
</feature>
<feature type="region of interest" description="Disordered" evidence="9">
    <location>
        <begin position="224"/>
        <end position="265"/>
    </location>
</feature>
<dbReference type="InterPro" id="IPR007793">
    <property type="entry name" value="DivIVA_fam"/>
</dbReference>
<evidence type="ECO:0000313" key="11">
    <source>
        <dbReference type="Proteomes" id="UP001164706"/>
    </source>
</evidence>
<evidence type="ECO:0000256" key="7">
    <source>
        <dbReference type="ARBA" id="ARBA00023306"/>
    </source>
</evidence>
<feature type="compositionally biased region" description="Pro residues" evidence="9">
    <location>
        <begin position="88"/>
        <end position="98"/>
    </location>
</feature>
<sequence>MALTPEDVVNKRFQSTKFREGYDQDEVDDFLDEIVVELRRLNQENEELRQRLVAADARMAEQQRSGALPASAPASAPAPTPVVAEAPAPAPAPAPAVPSAPAVEAPAYGQTSSELETTSTNNLLQLARRLHEEHVREGIAKRDELIAEGEAHAARIVSEAEGKQREIVDALNAERATLETRVEELRVFEREYRAQLRTYIQGQLRELETSSQTSAAPAAPVGSAASASSAAAPASAPAPGYGFPGSAPSFGQPQQTPGTFPGYGS</sequence>
<dbReference type="PANTHER" id="PTHR35794:SF2">
    <property type="entry name" value="CELL DIVISION PROTEIN DIVIVA"/>
    <property type="match status" value="1"/>
</dbReference>
<evidence type="ECO:0000256" key="5">
    <source>
        <dbReference type="ARBA" id="ARBA00022618"/>
    </source>
</evidence>
<keyword evidence="7" id="KW-0131">Cell cycle</keyword>
<comment type="similarity">
    <text evidence="2">Belongs to the DivIVA family.</text>
</comment>
<feature type="region of interest" description="Disordered" evidence="9">
    <location>
        <begin position="63"/>
        <end position="117"/>
    </location>
</feature>
<dbReference type="Pfam" id="PF05103">
    <property type="entry name" value="DivIVA"/>
    <property type="match status" value="1"/>
</dbReference>
<reference evidence="10" key="1">
    <citation type="submission" date="2022-11" db="EMBL/GenBank/DDBJ databases">
        <title>Description of Microcella daejonensis nov. sp, isolated from riverside soil.</title>
        <authorList>
            <person name="Molina K.M."/>
            <person name="Kim S.B."/>
        </authorList>
    </citation>
    <scope>NUCLEOTIDE SEQUENCE</scope>
    <source>
        <strain evidence="10">MMS21-STM12</strain>
    </source>
</reference>
<keyword evidence="5" id="KW-0132">Cell division</keyword>
<accession>A0A9E8MKN8</accession>
<dbReference type="EMBL" id="CP113089">
    <property type="protein sequence ID" value="WAB81355.1"/>
    <property type="molecule type" value="Genomic_DNA"/>
</dbReference>
<gene>
    <name evidence="10" type="ORF">OVN18_12585</name>
</gene>
<evidence type="ECO:0000256" key="3">
    <source>
        <dbReference type="ARBA" id="ARBA00018787"/>
    </source>
</evidence>
<evidence type="ECO:0000256" key="9">
    <source>
        <dbReference type="SAM" id="MobiDB-lite"/>
    </source>
</evidence>
<evidence type="ECO:0000256" key="6">
    <source>
        <dbReference type="ARBA" id="ARBA00023054"/>
    </source>
</evidence>
<protein>
    <recommendedName>
        <fullName evidence="3">Cell wall synthesis protein Wag31</fullName>
    </recommendedName>
    <alternativeName>
        <fullName evidence="8">Antigen 84</fullName>
    </alternativeName>
</protein>
<dbReference type="GO" id="GO:0051301">
    <property type="term" value="P:cell division"/>
    <property type="evidence" value="ECO:0007669"/>
    <property type="project" value="UniProtKB-KW"/>
</dbReference>
<dbReference type="Proteomes" id="UP001164706">
    <property type="component" value="Chromosome"/>
</dbReference>
<proteinExistence type="inferred from homology"/>